<dbReference type="AlphaFoldDB" id="L0WBN2"/>
<dbReference type="eggNOG" id="COG0456">
    <property type="taxonomic scope" value="Bacteria"/>
</dbReference>
<comment type="caution">
    <text evidence="2">The sequence shown here is derived from an EMBL/GenBank/DDBJ whole genome shotgun (WGS) entry which is preliminary data.</text>
</comment>
<evidence type="ECO:0000313" key="2">
    <source>
        <dbReference type="EMBL" id="EKF73150.1"/>
    </source>
</evidence>
<dbReference type="PROSITE" id="PS51186">
    <property type="entry name" value="GNAT"/>
    <property type="match status" value="1"/>
</dbReference>
<dbReference type="PANTHER" id="PTHR42791">
    <property type="entry name" value="GNAT FAMILY ACETYLTRANSFERASE"/>
    <property type="match status" value="1"/>
</dbReference>
<protein>
    <recommendedName>
        <fullName evidence="1">N-acetyltransferase domain-containing protein</fullName>
    </recommendedName>
</protein>
<gene>
    <name evidence="2" type="ORF">A11A3_15147</name>
</gene>
<dbReference type="RefSeq" id="WP_008930199.1">
    <property type="nucleotide sequence ID" value="NZ_AMRJ01000033.1"/>
</dbReference>
<organism evidence="2 3">
    <name type="scientific">Alcanivorax hongdengensis A-11-3</name>
    <dbReference type="NCBI Taxonomy" id="1177179"/>
    <lineage>
        <taxon>Bacteria</taxon>
        <taxon>Pseudomonadati</taxon>
        <taxon>Pseudomonadota</taxon>
        <taxon>Gammaproteobacteria</taxon>
        <taxon>Oceanospirillales</taxon>
        <taxon>Alcanivoracaceae</taxon>
        <taxon>Alcanivorax</taxon>
    </lineage>
</organism>
<dbReference type="PATRIC" id="fig|1177179.3.peg.2981"/>
<dbReference type="Pfam" id="PF00583">
    <property type="entry name" value="Acetyltransf_1"/>
    <property type="match status" value="1"/>
</dbReference>
<dbReference type="CDD" id="cd04301">
    <property type="entry name" value="NAT_SF"/>
    <property type="match status" value="1"/>
</dbReference>
<evidence type="ECO:0000313" key="3">
    <source>
        <dbReference type="Proteomes" id="UP000010164"/>
    </source>
</evidence>
<dbReference type="Proteomes" id="UP000010164">
    <property type="component" value="Unassembled WGS sequence"/>
</dbReference>
<feature type="domain" description="N-acetyltransferase" evidence="1">
    <location>
        <begin position="1"/>
        <end position="199"/>
    </location>
</feature>
<dbReference type="SUPFAM" id="SSF55729">
    <property type="entry name" value="Acyl-CoA N-acyltransferases (Nat)"/>
    <property type="match status" value="1"/>
</dbReference>
<reference evidence="2 3" key="1">
    <citation type="journal article" date="2012" name="J. Bacteriol.">
        <title>Genome Sequence of the Alkane-Degrading Bacterium Alcanivorax hongdengensis Type Strain A-11-3.</title>
        <authorList>
            <person name="Lai Q."/>
            <person name="Shao Z."/>
        </authorList>
    </citation>
    <scope>NUCLEOTIDE SEQUENCE [LARGE SCALE GENOMIC DNA]</scope>
    <source>
        <strain evidence="2 3">A-11-3</strain>
    </source>
</reference>
<evidence type="ECO:0000259" key="1">
    <source>
        <dbReference type="PROSITE" id="PS51186"/>
    </source>
</evidence>
<dbReference type="InterPro" id="IPR000182">
    <property type="entry name" value="GNAT_dom"/>
</dbReference>
<dbReference type="InterPro" id="IPR016181">
    <property type="entry name" value="Acyl_CoA_acyltransferase"/>
</dbReference>
<proteinExistence type="predicted"/>
<keyword evidence="3" id="KW-1185">Reference proteome</keyword>
<dbReference type="PANTHER" id="PTHR42791:SF1">
    <property type="entry name" value="N-ACETYLTRANSFERASE DOMAIN-CONTAINING PROTEIN"/>
    <property type="match status" value="1"/>
</dbReference>
<name>L0WBN2_9GAMM</name>
<sequence>MTTPLCADVDAIARVLAKAFQQDPLFRHFFPRPETRQANAFLTFRFLASHARSKGQIVITDGDLHGAAVWVPSHHYHRSVVDMLRFGATRMALRQSPAALLRQIRASDHMETLHRRLIPQPHWYLSLLGVDPTQQGRGLSRELLQPMLAQADSAALPCFLDTHNPDNVSLYQRFGFQVVHEGLMPGTTVRHWAMQRDPRQV</sequence>
<dbReference type="STRING" id="1177179.A11A3_15147"/>
<dbReference type="EMBL" id="AMRJ01000033">
    <property type="protein sequence ID" value="EKF73150.1"/>
    <property type="molecule type" value="Genomic_DNA"/>
</dbReference>
<dbReference type="Gene3D" id="3.40.630.30">
    <property type="match status" value="1"/>
</dbReference>
<dbReference type="InterPro" id="IPR052523">
    <property type="entry name" value="Trichothecene_AcTrans"/>
</dbReference>
<accession>L0WBN2</accession>
<dbReference type="GO" id="GO:0016747">
    <property type="term" value="F:acyltransferase activity, transferring groups other than amino-acyl groups"/>
    <property type="evidence" value="ECO:0007669"/>
    <property type="project" value="InterPro"/>
</dbReference>
<dbReference type="OrthoDB" id="7057833at2"/>